<evidence type="ECO:0000256" key="9">
    <source>
        <dbReference type="PIRSR" id="PIRSR004682-3"/>
    </source>
</evidence>
<dbReference type="InterPro" id="IPR036412">
    <property type="entry name" value="HAD-like_sf"/>
</dbReference>
<comment type="similarity">
    <text evidence="7">Belongs to the gmhB family.</text>
</comment>
<evidence type="ECO:0000313" key="12">
    <source>
        <dbReference type="Proteomes" id="UP000238034"/>
    </source>
</evidence>
<dbReference type="InterPro" id="IPR023214">
    <property type="entry name" value="HAD_sf"/>
</dbReference>
<evidence type="ECO:0000256" key="6">
    <source>
        <dbReference type="ARBA" id="ARBA00031828"/>
    </source>
</evidence>
<comment type="cofactor">
    <cofactor evidence="10">
        <name>Zn(2+)</name>
        <dbReference type="ChEBI" id="CHEBI:29105"/>
    </cofactor>
</comment>
<keyword evidence="10" id="KW-0862">Zinc</keyword>
<feature type="site" description="Contributes to substrate recognition" evidence="9">
    <location>
        <position position="108"/>
    </location>
</feature>
<protein>
    <recommendedName>
        <fullName evidence="6 7">D,D-heptose 1,7-bisphosphate phosphatase</fullName>
        <ecNumber evidence="7">3.1.3.-</ecNumber>
    </recommendedName>
</protein>
<dbReference type="NCBIfam" id="TIGR01656">
    <property type="entry name" value="Histidinol-ppas"/>
    <property type="match status" value="1"/>
</dbReference>
<sequence length="182" mass="20777">MRNKAVFMDKDGTLIVDVPFNVNPDLIRLQDHAIEGLKRMKQLGYELILISNQSGVARGYFEESALRQVEQKIRELLAEHDFTLDAFYYCPHHPQGSVERYAIDCPSRKPQPGMILKAAQDREIDLAKSWMIGDILHDIEAGNRAGCRTILIDNGNETEWMMNDFNHADFTVRTINDAATKI</sequence>
<gene>
    <name evidence="11" type="ORF">B0I27_102376</name>
</gene>
<keyword evidence="5 7" id="KW-0119">Carbohydrate metabolism</keyword>
<name>A0A2T0U9U0_9SPHI</name>
<keyword evidence="4 7" id="KW-0378">Hydrolase</keyword>
<dbReference type="GO" id="GO:0005975">
    <property type="term" value="P:carbohydrate metabolic process"/>
    <property type="evidence" value="ECO:0007669"/>
    <property type="project" value="InterPro"/>
</dbReference>
<feature type="binding site" evidence="10">
    <location>
        <position position="90"/>
    </location>
    <ligand>
        <name>Zn(2+)</name>
        <dbReference type="ChEBI" id="CHEBI:29105"/>
    </ligand>
</feature>
<comment type="subcellular location">
    <subcellularLocation>
        <location evidence="1 7">Cytoplasm</location>
    </subcellularLocation>
</comment>
<feature type="site" description="Stabilizes the phosphoryl group" evidence="9">
    <location>
        <position position="109"/>
    </location>
</feature>
<accession>A0A2T0U9U0</accession>
<keyword evidence="12" id="KW-1185">Reference proteome</keyword>
<dbReference type="OrthoDB" id="9813880at2"/>
<evidence type="ECO:0000256" key="5">
    <source>
        <dbReference type="ARBA" id="ARBA00023277"/>
    </source>
</evidence>
<dbReference type="InterPro" id="IPR006549">
    <property type="entry name" value="HAD-SF_hydro_IIIA"/>
</dbReference>
<keyword evidence="10" id="KW-0460">Magnesium</keyword>
<dbReference type="AlphaFoldDB" id="A0A2T0U9U0"/>
<keyword evidence="2 7" id="KW-0963">Cytoplasm</keyword>
<feature type="binding site" evidence="10">
    <location>
        <position position="9"/>
    </location>
    <ligand>
        <name>Mg(2+)</name>
        <dbReference type="ChEBI" id="CHEBI:18420"/>
    </ligand>
</feature>
<dbReference type="NCBIfam" id="TIGR00213">
    <property type="entry name" value="GmhB_yaeD"/>
    <property type="match status" value="1"/>
</dbReference>
<organism evidence="11 12">
    <name type="scientific">Arcticibacter pallidicorallinus</name>
    <dbReference type="NCBI Taxonomy" id="1259464"/>
    <lineage>
        <taxon>Bacteria</taxon>
        <taxon>Pseudomonadati</taxon>
        <taxon>Bacteroidota</taxon>
        <taxon>Sphingobacteriia</taxon>
        <taxon>Sphingobacteriales</taxon>
        <taxon>Sphingobacteriaceae</taxon>
        <taxon>Arcticibacter</taxon>
    </lineage>
</organism>
<reference evidence="11 12" key="1">
    <citation type="submission" date="2018-03" db="EMBL/GenBank/DDBJ databases">
        <title>Genomic Encyclopedia of Type Strains, Phase III (KMG-III): the genomes of soil and plant-associated and newly described type strains.</title>
        <authorList>
            <person name="Whitman W."/>
        </authorList>
    </citation>
    <scope>NUCLEOTIDE SEQUENCE [LARGE SCALE GENOMIC DNA]</scope>
    <source>
        <strain evidence="11 12">CGMCC 1.9313</strain>
    </source>
</reference>
<evidence type="ECO:0000313" key="11">
    <source>
        <dbReference type="EMBL" id="PRY54607.1"/>
    </source>
</evidence>
<feature type="binding site" evidence="10">
    <location>
        <position position="11"/>
    </location>
    <ligand>
        <name>Mg(2+)</name>
        <dbReference type="ChEBI" id="CHEBI:18420"/>
    </ligand>
</feature>
<proteinExistence type="inferred from homology"/>
<evidence type="ECO:0000256" key="3">
    <source>
        <dbReference type="ARBA" id="ARBA00022723"/>
    </source>
</evidence>
<feature type="binding site" evidence="10">
    <location>
        <position position="105"/>
    </location>
    <ligand>
        <name>Zn(2+)</name>
        <dbReference type="ChEBI" id="CHEBI:29105"/>
    </ligand>
</feature>
<dbReference type="InterPro" id="IPR004446">
    <property type="entry name" value="Heptose_bisP_phosphatase"/>
</dbReference>
<dbReference type="CDD" id="cd07503">
    <property type="entry name" value="HAD_HisB-N"/>
    <property type="match status" value="1"/>
</dbReference>
<dbReference type="EMBL" id="PVTH01000002">
    <property type="protein sequence ID" value="PRY54607.1"/>
    <property type="molecule type" value="Genomic_DNA"/>
</dbReference>
<comment type="cofactor">
    <cofactor evidence="10">
        <name>Mg(2+)</name>
        <dbReference type="ChEBI" id="CHEBI:18420"/>
    </cofactor>
</comment>
<evidence type="ECO:0000256" key="4">
    <source>
        <dbReference type="ARBA" id="ARBA00022801"/>
    </source>
</evidence>
<evidence type="ECO:0000256" key="8">
    <source>
        <dbReference type="PIRSR" id="PIRSR004682-1"/>
    </source>
</evidence>
<dbReference type="SUPFAM" id="SSF56784">
    <property type="entry name" value="HAD-like"/>
    <property type="match status" value="1"/>
</dbReference>
<dbReference type="InterPro" id="IPR006543">
    <property type="entry name" value="Histidinol-phos"/>
</dbReference>
<dbReference type="Pfam" id="PF13242">
    <property type="entry name" value="Hydrolase_like"/>
    <property type="match status" value="1"/>
</dbReference>
<feature type="site" description="Stabilizes the phosphoryl group" evidence="9">
    <location>
        <position position="51"/>
    </location>
</feature>
<feature type="binding site" evidence="10">
    <location>
        <position position="92"/>
    </location>
    <ligand>
        <name>Zn(2+)</name>
        <dbReference type="ChEBI" id="CHEBI:29105"/>
    </ligand>
</feature>
<feature type="active site" description="Nucleophile" evidence="8">
    <location>
        <position position="11"/>
    </location>
</feature>
<dbReference type="NCBIfam" id="TIGR01662">
    <property type="entry name" value="HAD-SF-IIIA"/>
    <property type="match status" value="1"/>
</dbReference>
<evidence type="ECO:0000256" key="7">
    <source>
        <dbReference type="PIRNR" id="PIRNR004682"/>
    </source>
</evidence>
<dbReference type="EC" id="3.1.3.-" evidence="7"/>
<comment type="caution">
    <text evidence="11">The sequence shown here is derived from an EMBL/GenBank/DDBJ whole genome shotgun (WGS) entry which is preliminary data.</text>
</comment>
<dbReference type="GO" id="GO:0016791">
    <property type="term" value="F:phosphatase activity"/>
    <property type="evidence" value="ECO:0007669"/>
    <property type="project" value="InterPro"/>
</dbReference>
<dbReference type="RefSeq" id="WP_106291939.1">
    <property type="nucleotide sequence ID" value="NZ_PVTH01000002.1"/>
</dbReference>
<dbReference type="PIRSF" id="PIRSF004682">
    <property type="entry name" value="GmhB"/>
    <property type="match status" value="1"/>
</dbReference>
<evidence type="ECO:0000256" key="2">
    <source>
        <dbReference type="ARBA" id="ARBA00022490"/>
    </source>
</evidence>
<dbReference type="PANTHER" id="PTHR42891">
    <property type="entry name" value="D-GLYCERO-BETA-D-MANNO-HEPTOSE-1,7-BISPHOSPHATE 7-PHOSPHATASE"/>
    <property type="match status" value="1"/>
</dbReference>
<dbReference type="Gene3D" id="3.40.50.1000">
    <property type="entry name" value="HAD superfamily/HAD-like"/>
    <property type="match status" value="1"/>
</dbReference>
<feature type="binding site" evidence="10">
    <location>
        <position position="134"/>
    </location>
    <ligand>
        <name>Mg(2+)</name>
        <dbReference type="ChEBI" id="CHEBI:18420"/>
    </ligand>
</feature>
<evidence type="ECO:0000256" key="10">
    <source>
        <dbReference type="PIRSR" id="PIRSR004682-4"/>
    </source>
</evidence>
<dbReference type="PANTHER" id="PTHR42891:SF1">
    <property type="entry name" value="D-GLYCERO-BETA-D-MANNO-HEPTOSE-1,7-BISPHOSPHATE 7-PHOSPHATASE"/>
    <property type="match status" value="1"/>
</dbReference>
<keyword evidence="3 10" id="KW-0479">Metal-binding</keyword>
<feature type="active site" description="Nucleophile" evidence="8">
    <location>
        <position position="9"/>
    </location>
</feature>
<dbReference type="Proteomes" id="UP000238034">
    <property type="component" value="Unassembled WGS sequence"/>
</dbReference>
<dbReference type="GO" id="GO:0005737">
    <property type="term" value="C:cytoplasm"/>
    <property type="evidence" value="ECO:0007669"/>
    <property type="project" value="UniProtKB-SubCell"/>
</dbReference>
<evidence type="ECO:0000256" key="1">
    <source>
        <dbReference type="ARBA" id="ARBA00004496"/>
    </source>
</evidence>
<dbReference type="GO" id="GO:0046872">
    <property type="term" value="F:metal ion binding"/>
    <property type="evidence" value="ECO:0007669"/>
    <property type="project" value="UniProtKB-KW"/>
</dbReference>